<dbReference type="RefSeq" id="WP_173178629.1">
    <property type="nucleotide sequence ID" value="NZ_AP023189.1"/>
</dbReference>
<organism evidence="1 2">
    <name type="scientific">Pseudomonas tohonis</name>
    <dbReference type="NCBI Taxonomy" id="2725477"/>
    <lineage>
        <taxon>Bacteria</taxon>
        <taxon>Pseudomonadati</taxon>
        <taxon>Pseudomonadota</taxon>
        <taxon>Gammaproteobacteria</taxon>
        <taxon>Pseudomonadales</taxon>
        <taxon>Pseudomonadaceae</taxon>
        <taxon>Pseudomonas</taxon>
    </lineage>
</organism>
<name>A0A6J4EGK4_9PSED</name>
<dbReference type="AlphaFoldDB" id="A0A6J4EGK4"/>
<dbReference type="Proteomes" id="UP000509383">
    <property type="component" value="Chromosome"/>
</dbReference>
<evidence type="ECO:0000313" key="2">
    <source>
        <dbReference type="Proteomes" id="UP000509383"/>
    </source>
</evidence>
<dbReference type="EMBL" id="AP023189">
    <property type="protein sequence ID" value="BCG27581.1"/>
    <property type="molecule type" value="Genomic_DNA"/>
</dbReference>
<reference evidence="1 2" key="1">
    <citation type="submission" date="2020-05" db="EMBL/GenBank/DDBJ databases">
        <title>Characterization of novel class B3 metallo-beta-lactamase from novel Pseudomonas species.</title>
        <authorList>
            <person name="Yamada K."/>
            <person name="Aoki K."/>
            <person name="Ishii Y."/>
        </authorList>
    </citation>
    <scope>NUCLEOTIDE SEQUENCE [LARGE SCALE GENOMIC DNA]</scope>
    <source>
        <strain evidence="1 2">TUM18999</strain>
    </source>
</reference>
<accession>A0A6J4EGK4</accession>
<dbReference type="KEGG" id="ptw:TUM18999_57720"/>
<sequence>MSWDRNDPINVWALKLHEEMHDFSGFFTGWNLSAERAFAEHIRALGKDIDALTVADLKAAAAHASSVSRDLIRRGVI</sequence>
<protein>
    <submittedName>
        <fullName evidence="1">Uncharacterized protein</fullName>
    </submittedName>
</protein>
<evidence type="ECO:0000313" key="1">
    <source>
        <dbReference type="EMBL" id="BCG27581.1"/>
    </source>
</evidence>
<gene>
    <name evidence="1" type="ORF">TUM18999_57720</name>
</gene>
<proteinExistence type="predicted"/>